<evidence type="ECO:0008006" key="4">
    <source>
        <dbReference type="Google" id="ProtNLM"/>
    </source>
</evidence>
<accession>A0ABW0JCM1</accession>
<organism evidence="2 3">
    <name type="scientific">Paraburkholderia denitrificans</name>
    <dbReference type="NCBI Taxonomy" id="694025"/>
    <lineage>
        <taxon>Bacteria</taxon>
        <taxon>Pseudomonadati</taxon>
        <taxon>Pseudomonadota</taxon>
        <taxon>Betaproteobacteria</taxon>
        <taxon>Burkholderiales</taxon>
        <taxon>Burkholderiaceae</taxon>
        <taxon>Paraburkholderia</taxon>
    </lineage>
</organism>
<feature type="transmembrane region" description="Helical" evidence="1">
    <location>
        <begin position="167"/>
        <end position="186"/>
    </location>
</feature>
<protein>
    <recommendedName>
        <fullName evidence="4">Transmembrane protein</fullName>
    </recommendedName>
</protein>
<name>A0ABW0JCM1_9BURK</name>
<comment type="caution">
    <text evidence="2">The sequence shown here is derived from an EMBL/GenBank/DDBJ whole genome shotgun (WGS) entry which is preliminary data.</text>
</comment>
<feature type="transmembrane region" description="Helical" evidence="1">
    <location>
        <begin position="34"/>
        <end position="53"/>
    </location>
</feature>
<proteinExistence type="predicted"/>
<evidence type="ECO:0000313" key="2">
    <source>
        <dbReference type="EMBL" id="MFC5430605.1"/>
    </source>
</evidence>
<dbReference type="RefSeq" id="WP_377713186.1">
    <property type="nucleotide sequence ID" value="NZ_JBHSMP010000020.1"/>
</dbReference>
<keyword evidence="1" id="KW-0472">Membrane</keyword>
<keyword evidence="1" id="KW-0812">Transmembrane</keyword>
<evidence type="ECO:0000313" key="3">
    <source>
        <dbReference type="Proteomes" id="UP001596103"/>
    </source>
</evidence>
<keyword evidence="3" id="KW-1185">Reference proteome</keyword>
<keyword evidence="1" id="KW-1133">Transmembrane helix</keyword>
<feature type="transmembrane region" description="Helical" evidence="1">
    <location>
        <begin position="60"/>
        <end position="76"/>
    </location>
</feature>
<sequence>MRALKPFARGAAAFAGLLAYEAGAHHAAATPGEHGFGLALVLAPLFVIALSAAARSQRRAWLLPLWALVCAALWIAREPLAQHFAWGLYLEHAGFNLTLALVFGSTLLPGREPLCTQFAALMDGSLTPPVKRYTRQITVAWTLFFVAIAAISTVLFATAPIVEWSTFANYFALPLVGVMFVAEHAWRRFALPDTRRAGMLDAVRAYRRTMALRAGRAP</sequence>
<dbReference type="EMBL" id="JBHSMP010000020">
    <property type="protein sequence ID" value="MFC5430605.1"/>
    <property type="molecule type" value="Genomic_DNA"/>
</dbReference>
<evidence type="ECO:0000256" key="1">
    <source>
        <dbReference type="SAM" id="Phobius"/>
    </source>
</evidence>
<reference evidence="3" key="1">
    <citation type="journal article" date="2019" name="Int. J. Syst. Evol. Microbiol.">
        <title>The Global Catalogue of Microorganisms (GCM) 10K type strain sequencing project: providing services to taxonomists for standard genome sequencing and annotation.</title>
        <authorList>
            <consortium name="The Broad Institute Genomics Platform"/>
            <consortium name="The Broad Institute Genome Sequencing Center for Infectious Disease"/>
            <person name="Wu L."/>
            <person name="Ma J."/>
        </authorList>
    </citation>
    <scope>NUCLEOTIDE SEQUENCE [LARGE SCALE GENOMIC DNA]</scope>
    <source>
        <strain evidence="3">CCUG 56042</strain>
    </source>
</reference>
<dbReference type="Proteomes" id="UP001596103">
    <property type="component" value="Unassembled WGS sequence"/>
</dbReference>
<feature type="transmembrane region" description="Helical" evidence="1">
    <location>
        <begin position="139"/>
        <end position="161"/>
    </location>
</feature>
<gene>
    <name evidence="2" type="ORF">ACFPTO_17635</name>
</gene>
<feature type="transmembrane region" description="Helical" evidence="1">
    <location>
        <begin position="88"/>
        <end position="108"/>
    </location>
</feature>